<keyword evidence="1" id="KW-1185">Reference proteome</keyword>
<dbReference type="WBParaSite" id="Csp11.Scaffold629.g10522.t1">
    <property type="protein sequence ID" value="Csp11.Scaffold629.g10522.t1"/>
    <property type="gene ID" value="Csp11.Scaffold629.g10522"/>
</dbReference>
<dbReference type="PANTHER" id="PTHR31430:SF4">
    <property type="entry name" value="RING-TYPE DOMAIN-CONTAINING PROTEIN"/>
    <property type="match status" value="1"/>
</dbReference>
<name>A0A1I7TPM4_9PELO</name>
<sequence length="198" mass="22633">MSILLTWHNSDVITPFVENVDNPPTVLLFLMVSSPGCCHVDCLKKAAIDGMKFQSGRRLDSIHSTISLLSVSVLEKKRGGAYPEKFLQNSGPWEVLNVDICIIKKWGNHVYRTLLEYEFPSQTRVAELWNVLDEYRHCLSSSFGRSYYSWKKPQSYEDVQLISLIDTNLRFYNLMGYKPLFGGKLFILCVVSDGILVE</sequence>
<dbReference type="Proteomes" id="UP000095282">
    <property type="component" value="Unplaced"/>
</dbReference>
<dbReference type="eggNOG" id="ENOG502TGXD">
    <property type="taxonomic scope" value="Eukaryota"/>
</dbReference>
<evidence type="ECO:0000313" key="1">
    <source>
        <dbReference type="Proteomes" id="UP000095282"/>
    </source>
</evidence>
<protein>
    <submittedName>
        <fullName evidence="2">ALOG domain-containing protein</fullName>
    </submittedName>
</protein>
<proteinExistence type="predicted"/>
<organism evidence="1 2">
    <name type="scientific">Caenorhabditis tropicalis</name>
    <dbReference type="NCBI Taxonomy" id="1561998"/>
    <lineage>
        <taxon>Eukaryota</taxon>
        <taxon>Metazoa</taxon>
        <taxon>Ecdysozoa</taxon>
        <taxon>Nematoda</taxon>
        <taxon>Chromadorea</taxon>
        <taxon>Rhabditida</taxon>
        <taxon>Rhabditina</taxon>
        <taxon>Rhabditomorpha</taxon>
        <taxon>Rhabditoidea</taxon>
        <taxon>Rhabditidae</taxon>
        <taxon>Peloderinae</taxon>
        <taxon>Caenorhabditis</taxon>
    </lineage>
</organism>
<dbReference type="AlphaFoldDB" id="A0A1I7TPM4"/>
<reference evidence="2" key="1">
    <citation type="submission" date="2016-11" db="UniProtKB">
        <authorList>
            <consortium name="WormBaseParasite"/>
        </authorList>
    </citation>
    <scope>IDENTIFICATION</scope>
</reference>
<accession>A0A1I7TPM4</accession>
<dbReference type="PANTHER" id="PTHR31430">
    <property type="entry name" value="PROTEIN CBG22332-RELATED"/>
    <property type="match status" value="1"/>
</dbReference>
<evidence type="ECO:0000313" key="2">
    <source>
        <dbReference type="WBParaSite" id="Csp11.Scaffold629.g10522.t1"/>
    </source>
</evidence>